<organism evidence="1 2">
    <name type="scientific">Caerostris extrusa</name>
    <name type="common">Bark spider</name>
    <name type="synonym">Caerostris bankana</name>
    <dbReference type="NCBI Taxonomy" id="172846"/>
    <lineage>
        <taxon>Eukaryota</taxon>
        <taxon>Metazoa</taxon>
        <taxon>Ecdysozoa</taxon>
        <taxon>Arthropoda</taxon>
        <taxon>Chelicerata</taxon>
        <taxon>Arachnida</taxon>
        <taxon>Araneae</taxon>
        <taxon>Araneomorphae</taxon>
        <taxon>Entelegynae</taxon>
        <taxon>Araneoidea</taxon>
        <taxon>Araneidae</taxon>
        <taxon>Caerostris</taxon>
    </lineage>
</organism>
<dbReference type="Proteomes" id="UP001054945">
    <property type="component" value="Unassembled WGS sequence"/>
</dbReference>
<evidence type="ECO:0000313" key="1">
    <source>
        <dbReference type="EMBL" id="GIY92178.1"/>
    </source>
</evidence>
<name>A0AAV4XEF4_CAEEX</name>
<accession>A0AAV4XEF4</accession>
<reference evidence="1 2" key="1">
    <citation type="submission" date="2021-06" db="EMBL/GenBank/DDBJ databases">
        <title>Caerostris extrusa draft genome.</title>
        <authorList>
            <person name="Kono N."/>
            <person name="Arakawa K."/>
        </authorList>
    </citation>
    <scope>NUCLEOTIDE SEQUENCE [LARGE SCALE GENOMIC DNA]</scope>
</reference>
<gene>
    <name evidence="1" type="ORF">CEXT_759891</name>
</gene>
<proteinExistence type="predicted"/>
<dbReference type="EMBL" id="BPLR01000110">
    <property type="protein sequence ID" value="GIY92178.1"/>
    <property type="molecule type" value="Genomic_DNA"/>
</dbReference>
<dbReference type="AlphaFoldDB" id="A0AAV4XEF4"/>
<evidence type="ECO:0000313" key="2">
    <source>
        <dbReference type="Proteomes" id="UP001054945"/>
    </source>
</evidence>
<sequence length="145" mass="16606">MTYFELTPEFTNTGCNPVQNTPPRDSAFPREEVGGGGKHRFVRVIYPRYVSRVFTSIAPPPLLIYRASLWEAFECRVDSMARHVTGWNRIGHRDFCAGQWLTGVPSVTLREYCSHLSNPFALFSQKSWLTLTSFSLLLIKNMFLV</sequence>
<comment type="caution">
    <text evidence="1">The sequence shown here is derived from an EMBL/GenBank/DDBJ whole genome shotgun (WGS) entry which is preliminary data.</text>
</comment>
<keyword evidence="2" id="KW-1185">Reference proteome</keyword>
<protein>
    <submittedName>
        <fullName evidence="1">Uncharacterized protein</fullName>
    </submittedName>
</protein>